<protein>
    <recommendedName>
        <fullName evidence="10">Small ribosomal subunit biogenesis GTPase RsgA</fullName>
        <ecNumber evidence="10">3.6.1.-</ecNumber>
    </recommendedName>
</protein>
<evidence type="ECO:0000256" key="2">
    <source>
        <dbReference type="ARBA" id="ARBA00022517"/>
    </source>
</evidence>
<evidence type="ECO:0000256" key="3">
    <source>
        <dbReference type="ARBA" id="ARBA00022723"/>
    </source>
</evidence>
<dbReference type="Gene3D" id="1.10.40.50">
    <property type="entry name" value="Probable gtpase engc, domain 3"/>
    <property type="match status" value="1"/>
</dbReference>
<dbReference type="SUPFAM" id="SSF50249">
    <property type="entry name" value="Nucleic acid-binding proteins"/>
    <property type="match status" value="1"/>
</dbReference>
<keyword evidence="3 10" id="KW-0479">Metal-binding</keyword>
<comment type="subunit">
    <text evidence="10">Monomer. Associates with 30S ribosomal subunit, binds 16S rRNA.</text>
</comment>
<dbReference type="GO" id="GO:0003924">
    <property type="term" value="F:GTPase activity"/>
    <property type="evidence" value="ECO:0007669"/>
    <property type="project" value="UniProtKB-UniRule"/>
</dbReference>
<dbReference type="GO" id="GO:0019843">
    <property type="term" value="F:rRNA binding"/>
    <property type="evidence" value="ECO:0007669"/>
    <property type="project" value="UniProtKB-KW"/>
</dbReference>
<evidence type="ECO:0000256" key="10">
    <source>
        <dbReference type="HAMAP-Rule" id="MF_01820"/>
    </source>
</evidence>
<dbReference type="GO" id="GO:0042274">
    <property type="term" value="P:ribosomal small subunit biogenesis"/>
    <property type="evidence" value="ECO:0007669"/>
    <property type="project" value="UniProtKB-UniRule"/>
</dbReference>
<evidence type="ECO:0000259" key="11">
    <source>
        <dbReference type="PROSITE" id="PS50936"/>
    </source>
</evidence>
<dbReference type="InterPro" id="IPR004881">
    <property type="entry name" value="Ribosome_biogen_GTPase_RsgA"/>
</dbReference>
<dbReference type="AlphaFoldDB" id="A0A6B8RPU1"/>
<keyword evidence="5 10" id="KW-0547">Nucleotide-binding</keyword>
<feature type="binding site" evidence="10">
    <location>
        <begin position="201"/>
        <end position="209"/>
    </location>
    <ligand>
        <name>GTP</name>
        <dbReference type="ChEBI" id="CHEBI:37565"/>
    </ligand>
</feature>
<dbReference type="InterPro" id="IPR010914">
    <property type="entry name" value="RsgA_GTPase_dom"/>
</dbReference>
<feature type="binding site" evidence="10">
    <location>
        <position position="289"/>
    </location>
    <ligand>
        <name>Zn(2+)</name>
        <dbReference type="ChEBI" id="CHEBI:29105"/>
    </ligand>
</feature>
<dbReference type="Pfam" id="PF03193">
    <property type="entry name" value="RsgA_GTPase"/>
    <property type="match status" value="1"/>
</dbReference>
<comment type="similarity">
    <text evidence="10">Belongs to the TRAFAC class YlqF/YawG GTPase family. RsgA subfamily.</text>
</comment>
<keyword evidence="2 10" id="KW-0690">Ribosome biogenesis</keyword>
<dbReference type="RefSeq" id="WP_155703123.1">
    <property type="nucleotide sequence ID" value="NZ_CP034235.1"/>
</dbReference>
<evidence type="ECO:0000259" key="12">
    <source>
        <dbReference type="PROSITE" id="PS51721"/>
    </source>
</evidence>
<evidence type="ECO:0000256" key="6">
    <source>
        <dbReference type="ARBA" id="ARBA00022801"/>
    </source>
</evidence>
<evidence type="ECO:0000256" key="5">
    <source>
        <dbReference type="ARBA" id="ARBA00022741"/>
    </source>
</evidence>
<proteinExistence type="inferred from homology"/>
<name>A0A6B8RPU1_9BACL</name>
<keyword evidence="1 10" id="KW-0963">Cytoplasm</keyword>
<comment type="subcellular location">
    <subcellularLocation>
        <location evidence="10">Cytoplasm</location>
    </subcellularLocation>
</comment>
<dbReference type="PANTHER" id="PTHR32120">
    <property type="entry name" value="SMALL RIBOSOMAL SUBUNIT BIOGENESIS GTPASE RSGA"/>
    <property type="match status" value="1"/>
</dbReference>
<keyword evidence="7 10" id="KW-0862">Zinc</keyword>
<comment type="function">
    <text evidence="10">One of several proteins that assist in the late maturation steps of the functional core of the 30S ribosomal subunit. Helps release RbfA from mature subunits. May play a role in the assembly of ribosomal proteins into the subunit. Circularly permuted GTPase that catalyzes slow GTP hydrolysis, GTPase activity is stimulated by the 30S ribosomal subunit.</text>
</comment>
<reference evidence="14" key="1">
    <citation type="submission" date="2018-11" db="EMBL/GenBank/DDBJ databases">
        <title>Complete genome sequence of Paenibacillus sp. ML311-T8.</title>
        <authorList>
            <person name="Nam Y.-D."/>
            <person name="Kang J."/>
            <person name="Chung W.-H."/>
            <person name="Park Y.S."/>
        </authorList>
    </citation>
    <scope>NUCLEOTIDE SEQUENCE [LARGE SCALE GENOMIC DNA]</scope>
    <source>
        <strain evidence="14">ML311-T8</strain>
    </source>
</reference>
<dbReference type="GO" id="GO:0005737">
    <property type="term" value="C:cytoplasm"/>
    <property type="evidence" value="ECO:0007669"/>
    <property type="project" value="UniProtKB-SubCell"/>
</dbReference>
<feature type="binding site" evidence="10">
    <location>
        <position position="287"/>
    </location>
    <ligand>
        <name>Zn(2+)</name>
        <dbReference type="ChEBI" id="CHEBI:29105"/>
    </ligand>
</feature>
<evidence type="ECO:0000313" key="14">
    <source>
        <dbReference type="Proteomes" id="UP000426246"/>
    </source>
</evidence>
<dbReference type="Gene3D" id="2.40.50.140">
    <property type="entry name" value="Nucleic acid-binding proteins"/>
    <property type="match status" value="1"/>
</dbReference>
<dbReference type="GO" id="GO:0005525">
    <property type="term" value="F:GTP binding"/>
    <property type="evidence" value="ECO:0007669"/>
    <property type="project" value="UniProtKB-UniRule"/>
</dbReference>
<organism evidence="13 14">
    <name type="scientific">Paenibacillus psychroresistens</name>
    <dbReference type="NCBI Taxonomy" id="1778678"/>
    <lineage>
        <taxon>Bacteria</taxon>
        <taxon>Bacillati</taxon>
        <taxon>Bacillota</taxon>
        <taxon>Bacilli</taxon>
        <taxon>Bacillales</taxon>
        <taxon>Paenibacillaceae</taxon>
        <taxon>Paenibacillus</taxon>
    </lineage>
</organism>
<keyword evidence="14" id="KW-1185">Reference proteome</keyword>
<feature type="domain" description="EngC GTPase" evidence="11">
    <location>
        <begin position="110"/>
        <end position="257"/>
    </location>
</feature>
<keyword evidence="4 10" id="KW-0699">rRNA-binding</keyword>
<dbReference type="EMBL" id="CP034235">
    <property type="protein sequence ID" value="QGQ98029.1"/>
    <property type="molecule type" value="Genomic_DNA"/>
</dbReference>
<feature type="binding site" evidence="10">
    <location>
        <position position="295"/>
    </location>
    <ligand>
        <name>Zn(2+)</name>
        <dbReference type="ChEBI" id="CHEBI:29105"/>
    </ligand>
</feature>
<dbReference type="PROSITE" id="PS50936">
    <property type="entry name" value="ENGC_GTPASE"/>
    <property type="match status" value="1"/>
</dbReference>
<feature type="domain" description="CP-type G" evidence="12">
    <location>
        <begin position="100"/>
        <end position="259"/>
    </location>
</feature>
<feature type="binding site" evidence="10">
    <location>
        <position position="282"/>
    </location>
    <ligand>
        <name>Zn(2+)</name>
        <dbReference type="ChEBI" id="CHEBI:29105"/>
    </ligand>
</feature>
<dbReference type="InterPro" id="IPR027417">
    <property type="entry name" value="P-loop_NTPase"/>
</dbReference>
<dbReference type="InterPro" id="IPR030378">
    <property type="entry name" value="G_CP_dom"/>
</dbReference>
<dbReference type="NCBIfam" id="TIGR00157">
    <property type="entry name" value="ribosome small subunit-dependent GTPase A"/>
    <property type="match status" value="1"/>
</dbReference>
<dbReference type="PANTHER" id="PTHR32120:SF10">
    <property type="entry name" value="SMALL RIBOSOMAL SUBUNIT BIOGENESIS GTPASE RSGA"/>
    <property type="match status" value="1"/>
</dbReference>
<dbReference type="EC" id="3.6.1.-" evidence="10"/>
<sequence length="354" mass="40330">MSLRKLGWDQFYIGNFEALNKPGCFAGRVTMEHMHLYQIQSEMGEYVAVISGKMRHEAYRREDYPAVGDWVAWSPMDGEKRGVIHAVLPRKSKFSRKVAGNTVEEQIVATNVDTLFLLNSLNHDFNPRRMERYLILAWESGANPVIVLTKSDLCTDIEDKINQMAAVAPGVPILTISSLLNEGMEALDSYLIAGQTIALLGSSGVGKSTLINFLLGEELQEVKEVRGGDDRGKHTTTFRQLFLLPNGAMMIDTPGMRELQLWQGSEGIKDQFNEIEELAAQCYFNDCSHGREPECAVQLAIHQGTLEIERYESYLKLQRELRYMATKENDKLRFQEKERVKRLHTQQKNHKSMR</sequence>
<comment type="cofactor">
    <cofactor evidence="10">
        <name>Zn(2+)</name>
        <dbReference type="ChEBI" id="CHEBI:29105"/>
    </cofactor>
    <text evidence="10">Binds 1 zinc ion per subunit.</text>
</comment>
<dbReference type="HAMAP" id="MF_01820">
    <property type="entry name" value="GTPase_RsgA"/>
    <property type="match status" value="1"/>
</dbReference>
<keyword evidence="6 10" id="KW-0378">Hydrolase</keyword>
<evidence type="ECO:0000256" key="1">
    <source>
        <dbReference type="ARBA" id="ARBA00022490"/>
    </source>
</evidence>
<dbReference type="CDD" id="cd01854">
    <property type="entry name" value="YjeQ_EngC"/>
    <property type="match status" value="1"/>
</dbReference>
<keyword evidence="9 10" id="KW-0342">GTP-binding</keyword>
<dbReference type="InterPro" id="IPR012340">
    <property type="entry name" value="NA-bd_OB-fold"/>
</dbReference>
<dbReference type="Proteomes" id="UP000426246">
    <property type="component" value="Chromosome"/>
</dbReference>
<accession>A0A6B8RPU1</accession>
<dbReference type="Gene3D" id="3.40.50.300">
    <property type="entry name" value="P-loop containing nucleotide triphosphate hydrolases"/>
    <property type="match status" value="1"/>
</dbReference>
<dbReference type="PROSITE" id="PS51721">
    <property type="entry name" value="G_CP"/>
    <property type="match status" value="1"/>
</dbReference>
<evidence type="ECO:0000256" key="7">
    <source>
        <dbReference type="ARBA" id="ARBA00022833"/>
    </source>
</evidence>
<gene>
    <name evidence="10 13" type="primary">rsgA</name>
    <name evidence="13" type="ORF">EHS13_25610</name>
</gene>
<feature type="binding site" evidence="10">
    <location>
        <begin position="149"/>
        <end position="152"/>
    </location>
    <ligand>
        <name>GTP</name>
        <dbReference type="ChEBI" id="CHEBI:37565"/>
    </ligand>
</feature>
<evidence type="ECO:0000256" key="9">
    <source>
        <dbReference type="ARBA" id="ARBA00023134"/>
    </source>
</evidence>
<dbReference type="KEGG" id="ppsc:EHS13_25610"/>
<keyword evidence="8 10" id="KW-0694">RNA-binding</keyword>
<dbReference type="SUPFAM" id="SSF52540">
    <property type="entry name" value="P-loop containing nucleoside triphosphate hydrolases"/>
    <property type="match status" value="1"/>
</dbReference>
<dbReference type="OrthoDB" id="9809485at2"/>
<dbReference type="GO" id="GO:0046872">
    <property type="term" value="F:metal ion binding"/>
    <property type="evidence" value="ECO:0007669"/>
    <property type="project" value="UniProtKB-KW"/>
</dbReference>
<evidence type="ECO:0000313" key="13">
    <source>
        <dbReference type="EMBL" id="QGQ98029.1"/>
    </source>
</evidence>
<evidence type="ECO:0000256" key="4">
    <source>
        <dbReference type="ARBA" id="ARBA00022730"/>
    </source>
</evidence>
<evidence type="ECO:0000256" key="8">
    <source>
        <dbReference type="ARBA" id="ARBA00022884"/>
    </source>
</evidence>